<evidence type="ECO:0000256" key="3">
    <source>
        <dbReference type="ARBA" id="ARBA00022630"/>
    </source>
</evidence>
<dbReference type="PANTHER" id="PTHR42907:SF1">
    <property type="entry name" value="FMN-LINKED OXIDOREDUCTASES SUPERFAMILY PROTEIN"/>
    <property type="match status" value="1"/>
</dbReference>
<dbReference type="NCBIfam" id="TIGR00742">
    <property type="entry name" value="yjbN"/>
    <property type="match status" value="1"/>
</dbReference>
<dbReference type="InterPro" id="IPR004653">
    <property type="entry name" value="DusA"/>
</dbReference>
<protein>
    <recommendedName>
        <fullName evidence="9">tRNA-dihydrouridine(20/20a) synthase</fullName>
        <ecNumber evidence="9">1.3.1.91</ecNumber>
    </recommendedName>
    <alternativeName>
        <fullName evidence="9">U20-specific dihydrouridine synthase</fullName>
        <shortName evidence="9">U20-specific Dus</shortName>
    </alternativeName>
    <alternativeName>
        <fullName evidence="9">tRNA-dihydrouridine synthase A</fullName>
    </alternativeName>
</protein>
<keyword evidence="12" id="KW-0547">Nucleotide-binding</keyword>
<dbReference type="GO" id="GO:0102264">
    <property type="term" value="F:tRNA-dihydrouridine20 synthase activity"/>
    <property type="evidence" value="ECO:0007669"/>
    <property type="project" value="UniProtKB-EC"/>
</dbReference>
<evidence type="ECO:0000256" key="8">
    <source>
        <dbReference type="ARBA" id="ARBA00023002"/>
    </source>
</evidence>
<dbReference type="OrthoDB" id="9783413at2"/>
<dbReference type="KEGG" id="banc:PU02_0936"/>
<evidence type="ECO:0000313" key="15">
    <source>
        <dbReference type="Proteomes" id="UP000057213"/>
    </source>
</evidence>
<evidence type="ECO:0000259" key="13">
    <source>
        <dbReference type="Pfam" id="PF01207"/>
    </source>
</evidence>
<feature type="site" description="Interacts with tRNA" evidence="9">
    <location>
        <position position="96"/>
    </location>
</feature>
<dbReference type="HAMAP" id="MF_02041">
    <property type="entry name" value="DusA_subfam"/>
    <property type="match status" value="1"/>
</dbReference>
<dbReference type="PROSITE" id="PS01136">
    <property type="entry name" value="UPF0034"/>
    <property type="match status" value="1"/>
</dbReference>
<keyword evidence="8 9" id="KW-0560">Oxidoreductase</keyword>
<dbReference type="EC" id="1.3.1.91" evidence="9"/>
<feature type="site" description="Interacts with tRNA; defines subfamily-specific binding signature" evidence="9">
    <location>
        <position position="298"/>
    </location>
</feature>
<feature type="binding site" evidence="9 12">
    <location>
        <begin position="232"/>
        <end position="233"/>
    </location>
    <ligand>
        <name>FMN</name>
        <dbReference type="ChEBI" id="CHEBI:58210"/>
    </ligand>
</feature>
<evidence type="ECO:0000256" key="5">
    <source>
        <dbReference type="ARBA" id="ARBA00022694"/>
    </source>
</evidence>
<comment type="catalytic activity">
    <reaction evidence="9">
        <text>5,6-dihydrouridine(20) in tRNA + NADP(+) = uridine(20) in tRNA + NADPH + H(+)</text>
        <dbReference type="Rhea" id="RHEA:53336"/>
        <dbReference type="Rhea" id="RHEA-COMP:13533"/>
        <dbReference type="Rhea" id="RHEA-COMP:13534"/>
        <dbReference type="ChEBI" id="CHEBI:15378"/>
        <dbReference type="ChEBI" id="CHEBI:57783"/>
        <dbReference type="ChEBI" id="CHEBI:58349"/>
        <dbReference type="ChEBI" id="CHEBI:65315"/>
        <dbReference type="ChEBI" id="CHEBI:74443"/>
        <dbReference type="EC" id="1.3.1.91"/>
    </reaction>
</comment>
<dbReference type="AlphaFoldDB" id="A0A0M4L8G0"/>
<dbReference type="InterPro" id="IPR001269">
    <property type="entry name" value="DUS_fam"/>
</dbReference>
<feature type="domain" description="DUS-like FMN-binding" evidence="13">
    <location>
        <begin position="14"/>
        <end position="317"/>
    </location>
</feature>
<evidence type="ECO:0000256" key="7">
    <source>
        <dbReference type="ARBA" id="ARBA00022884"/>
    </source>
</evidence>
<dbReference type="GO" id="GO:0102266">
    <property type="term" value="F:tRNA-dihydrouridine20a synthase activity"/>
    <property type="evidence" value="ECO:0007669"/>
    <property type="project" value="RHEA"/>
</dbReference>
<evidence type="ECO:0000256" key="1">
    <source>
        <dbReference type="ARBA" id="ARBA00001917"/>
    </source>
</evidence>
<comment type="catalytic activity">
    <reaction evidence="9">
        <text>5,6-dihydrouridine(20a) in tRNA + NAD(+) = uridine(20a) in tRNA + NADH + H(+)</text>
        <dbReference type="Rhea" id="RHEA:53348"/>
        <dbReference type="Rhea" id="RHEA-COMP:13535"/>
        <dbReference type="Rhea" id="RHEA-COMP:13536"/>
        <dbReference type="ChEBI" id="CHEBI:15378"/>
        <dbReference type="ChEBI" id="CHEBI:57540"/>
        <dbReference type="ChEBI" id="CHEBI:57945"/>
        <dbReference type="ChEBI" id="CHEBI:65315"/>
        <dbReference type="ChEBI" id="CHEBI:74443"/>
    </reaction>
</comment>
<keyword evidence="2 9" id="KW-0820">tRNA-binding</keyword>
<comment type="similarity">
    <text evidence="10">Belongs to the dus family.</text>
</comment>
<dbReference type="EMBL" id="CP010401">
    <property type="protein sequence ID" value="ALE03750.1"/>
    <property type="molecule type" value="Genomic_DNA"/>
</dbReference>
<dbReference type="PATRIC" id="fig|1318743.3.peg.950"/>
<dbReference type="PANTHER" id="PTHR42907">
    <property type="entry name" value="FMN-LINKED OXIDOREDUCTASES SUPERFAMILY PROTEIN"/>
    <property type="match status" value="1"/>
</dbReference>
<evidence type="ECO:0000256" key="2">
    <source>
        <dbReference type="ARBA" id="ARBA00022555"/>
    </source>
</evidence>
<dbReference type="SUPFAM" id="SSF51395">
    <property type="entry name" value="FMN-linked oxidoreductases"/>
    <property type="match status" value="1"/>
</dbReference>
<feature type="binding site" evidence="9 12">
    <location>
        <begin position="210"/>
        <end position="212"/>
    </location>
    <ligand>
        <name>FMN</name>
        <dbReference type="ChEBI" id="CHEBI:58210"/>
    </ligand>
</feature>
<dbReference type="InterPro" id="IPR018517">
    <property type="entry name" value="tRNA_hU_synthase_CS"/>
</dbReference>
<feature type="binding site" evidence="9">
    <location>
        <begin position="16"/>
        <end position="18"/>
    </location>
    <ligand>
        <name>FMN</name>
        <dbReference type="ChEBI" id="CHEBI:58210"/>
    </ligand>
</feature>
<evidence type="ECO:0000256" key="10">
    <source>
        <dbReference type="PIRNR" id="PIRNR006621"/>
    </source>
</evidence>
<dbReference type="GO" id="GO:0010181">
    <property type="term" value="F:FMN binding"/>
    <property type="evidence" value="ECO:0007669"/>
    <property type="project" value="UniProtKB-UniRule"/>
</dbReference>
<dbReference type="Gene3D" id="1.20.120.1460">
    <property type="match status" value="1"/>
</dbReference>
<sequence>MALYDTSPLVKFAVAPMLDWTDRHCRFLYRLLTKKALLYTEMIVADAIIHGNRQQILAFSSQEHPISLQIGGHDPQKLAQAAQIAESFGYDEINLNVGCPSNRVQAGTFGACLMLNPDIVARAVDAMKKAISLPVTVKCRIGVDEQDEEAALNLLADQLWNAGCNALWVHARKAWLKGLSPKENRNIPPLHYERVYNLKNKYNNKFIGINGGIKSINEIKEHLKFCDAAMVGRQVYYNPSLLCLIDSEIYGESRSVFRDCDLINAMYEYTDRHLAVGGSLFHVTRHMVHLFHGRKGARKWRRILSDAATKEDAKAHIIKEAFASLV</sequence>
<keyword evidence="15" id="KW-1185">Reference proteome</keyword>
<dbReference type="CDD" id="cd02801">
    <property type="entry name" value="DUS_like_FMN"/>
    <property type="match status" value="1"/>
</dbReference>
<comment type="cofactor">
    <cofactor evidence="1 9 10 12">
        <name>FMN</name>
        <dbReference type="ChEBI" id="CHEBI:58210"/>
    </cofactor>
</comment>
<dbReference type="Gene3D" id="3.20.20.70">
    <property type="entry name" value="Aldolase class I"/>
    <property type="match status" value="1"/>
</dbReference>
<evidence type="ECO:0000313" key="14">
    <source>
        <dbReference type="EMBL" id="ALE03750.1"/>
    </source>
</evidence>
<organism evidence="14 15">
    <name type="scientific">Bartonella ancashensis</name>
    <dbReference type="NCBI Taxonomy" id="1318743"/>
    <lineage>
        <taxon>Bacteria</taxon>
        <taxon>Pseudomonadati</taxon>
        <taxon>Pseudomonadota</taxon>
        <taxon>Alphaproteobacteria</taxon>
        <taxon>Hyphomicrobiales</taxon>
        <taxon>Bartonellaceae</taxon>
        <taxon>Bartonella</taxon>
    </lineage>
</organism>
<comment type="function">
    <text evidence="9">Catalyzes the synthesis of 5,6-dihydrouridine (D), a modified base found in the D-loop of most tRNAs, via the reduction of the C5-C6 double bond in target uridines. Specifically modifies U20 and U20a in tRNAs.</text>
</comment>
<dbReference type="Proteomes" id="UP000057213">
    <property type="component" value="Chromosome"/>
</dbReference>
<keyword evidence="6 9" id="KW-0521">NADP</keyword>
<comment type="catalytic activity">
    <reaction evidence="9">
        <text>5,6-dihydrouridine(20a) in tRNA + NADP(+) = uridine(20a) in tRNA + NADPH + H(+)</text>
        <dbReference type="Rhea" id="RHEA:53344"/>
        <dbReference type="Rhea" id="RHEA-COMP:13535"/>
        <dbReference type="Rhea" id="RHEA-COMP:13536"/>
        <dbReference type="ChEBI" id="CHEBI:15378"/>
        <dbReference type="ChEBI" id="CHEBI:57783"/>
        <dbReference type="ChEBI" id="CHEBI:58349"/>
        <dbReference type="ChEBI" id="CHEBI:65315"/>
        <dbReference type="ChEBI" id="CHEBI:74443"/>
    </reaction>
</comment>
<comment type="catalytic activity">
    <reaction evidence="9">
        <text>5,6-dihydrouridine(20) in tRNA + NAD(+) = uridine(20) in tRNA + NADH + H(+)</text>
        <dbReference type="Rhea" id="RHEA:53340"/>
        <dbReference type="Rhea" id="RHEA-COMP:13533"/>
        <dbReference type="Rhea" id="RHEA-COMP:13534"/>
        <dbReference type="ChEBI" id="CHEBI:15378"/>
        <dbReference type="ChEBI" id="CHEBI:57540"/>
        <dbReference type="ChEBI" id="CHEBI:57945"/>
        <dbReference type="ChEBI" id="CHEBI:65315"/>
        <dbReference type="ChEBI" id="CHEBI:74443"/>
        <dbReference type="EC" id="1.3.1.91"/>
    </reaction>
</comment>
<accession>A0A0M4L8G0</accession>
<dbReference type="InterPro" id="IPR035587">
    <property type="entry name" value="DUS-like_FMN-bd"/>
</dbReference>
<evidence type="ECO:0000256" key="11">
    <source>
        <dbReference type="PIRSR" id="PIRSR006621-1"/>
    </source>
</evidence>
<keyword evidence="5 9" id="KW-0819">tRNA processing</keyword>
<keyword evidence="4 9" id="KW-0288">FMN</keyword>
<reference evidence="14 15" key="1">
    <citation type="journal article" date="2015" name="Genome Announc.">
        <title>Complete Genome Sequence of Bartonella ancashensis Strain 20.00, Isolated from the Blood of a Patient with Verruga Peruana.</title>
        <authorList>
            <person name="Hang J."/>
            <person name="Mullins K.E."/>
            <person name="Clifford R.J."/>
            <person name="Onmus-Leone F."/>
            <person name="Yang Y."/>
            <person name="Jiang J."/>
            <person name="Leguia M."/>
            <person name="Kasper M.R."/>
            <person name="Maguina C."/>
            <person name="Lesho E.P."/>
            <person name="Jarman R.G."/>
            <person name="Richards A.L."/>
            <person name="Blazes D."/>
        </authorList>
    </citation>
    <scope>NUCLEOTIDE SEQUENCE [LARGE SCALE GENOMIC DNA]</scope>
    <source>
        <strain evidence="14 15">20.00</strain>
    </source>
</reference>
<feature type="site" description="Interacts with tRNA" evidence="9">
    <location>
        <position position="185"/>
    </location>
</feature>
<evidence type="ECO:0000256" key="6">
    <source>
        <dbReference type="ARBA" id="ARBA00022857"/>
    </source>
</evidence>
<feature type="active site" description="Proton donor" evidence="9 11">
    <location>
        <position position="99"/>
    </location>
</feature>
<name>A0A0M4L8G0_9HYPH</name>
<dbReference type="STRING" id="1318743.PU02_0936"/>
<evidence type="ECO:0000256" key="4">
    <source>
        <dbReference type="ARBA" id="ARBA00022643"/>
    </source>
</evidence>
<dbReference type="PIRSF" id="PIRSF006621">
    <property type="entry name" value="Dus"/>
    <property type="match status" value="1"/>
</dbReference>
<dbReference type="Pfam" id="PF01207">
    <property type="entry name" value="Dus"/>
    <property type="match status" value="1"/>
</dbReference>
<feature type="site" description="Interacts with tRNA; defines subfamily-specific binding signature" evidence="9">
    <location>
        <position position="182"/>
    </location>
</feature>
<feature type="binding site" evidence="9 12">
    <location>
        <position position="170"/>
    </location>
    <ligand>
        <name>FMN</name>
        <dbReference type="ChEBI" id="CHEBI:58210"/>
    </ligand>
</feature>
<dbReference type="InterPro" id="IPR013785">
    <property type="entry name" value="Aldolase_TIM"/>
</dbReference>
<keyword evidence="3 9" id="KW-0285">Flavoprotein</keyword>
<dbReference type="GO" id="GO:0000049">
    <property type="term" value="F:tRNA binding"/>
    <property type="evidence" value="ECO:0007669"/>
    <property type="project" value="UniProtKB-UniRule"/>
</dbReference>
<dbReference type="RefSeq" id="WP_053944252.1">
    <property type="nucleotide sequence ID" value="NZ_CP010401.1"/>
</dbReference>
<dbReference type="NCBIfam" id="NF008774">
    <property type="entry name" value="PRK11815.1"/>
    <property type="match status" value="1"/>
</dbReference>
<proteinExistence type="inferred from homology"/>
<keyword evidence="7 9" id="KW-0694">RNA-binding</keyword>
<evidence type="ECO:0000256" key="12">
    <source>
        <dbReference type="PIRSR" id="PIRSR006621-2"/>
    </source>
</evidence>
<feature type="binding site" evidence="9 12">
    <location>
        <position position="138"/>
    </location>
    <ligand>
        <name>FMN</name>
        <dbReference type="ChEBI" id="CHEBI:58210"/>
    </ligand>
</feature>
<feature type="binding site" evidence="9 12">
    <location>
        <position position="69"/>
    </location>
    <ligand>
        <name>FMN</name>
        <dbReference type="ChEBI" id="CHEBI:58210"/>
    </ligand>
</feature>
<gene>
    <name evidence="9" type="primary">dusA</name>
    <name evidence="14" type="ORF">PU02_0936</name>
</gene>
<feature type="site" description="Interacts with tRNA; defines subfamily-specific binding signature" evidence="9">
    <location>
        <position position="301"/>
    </location>
</feature>
<evidence type="ECO:0000256" key="9">
    <source>
        <dbReference type="HAMAP-Rule" id="MF_02041"/>
    </source>
</evidence>
<comment type="similarity">
    <text evidence="9">Belongs to the Dus family. DusA subfamily.</text>
</comment>
<dbReference type="GO" id="GO:0050660">
    <property type="term" value="F:flavin adenine dinucleotide binding"/>
    <property type="evidence" value="ECO:0007669"/>
    <property type="project" value="InterPro"/>
</dbReference>